<dbReference type="RefSeq" id="WP_202864028.1">
    <property type="nucleotide sequence ID" value="NZ_PHHE01000001.1"/>
</dbReference>
<comment type="caution">
    <text evidence="3">The sequence shown here is derived from an EMBL/GenBank/DDBJ whole genome shotgun (WGS) entry which is preliminary data.</text>
</comment>
<evidence type="ECO:0000313" key="3">
    <source>
        <dbReference type="EMBL" id="PKA72511.1"/>
    </source>
</evidence>
<dbReference type="Proteomes" id="UP000232455">
    <property type="component" value="Unassembled WGS sequence"/>
</dbReference>
<name>A0ABX4Q6Z8_9PSED</name>
<dbReference type="EMBL" id="PHHE01000001">
    <property type="protein sequence ID" value="PKA72511.1"/>
    <property type="molecule type" value="Genomic_DNA"/>
</dbReference>
<dbReference type="InterPro" id="IPR027945">
    <property type="entry name" value="SseB_C"/>
</dbReference>
<proteinExistence type="predicted"/>
<dbReference type="InterPro" id="IPR009839">
    <property type="entry name" value="SseB_N"/>
</dbReference>
<evidence type="ECO:0000259" key="2">
    <source>
        <dbReference type="Pfam" id="PF14581"/>
    </source>
</evidence>
<dbReference type="Pfam" id="PF07179">
    <property type="entry name" value="SseB"/>
    <property type="match status" value="1"/>
</dbReference>
<dbReference type="Pfam" id="PF14581">
    <property type="entry name" value="SseB_C"/>
    <property type="match status" value="1"/>
</dbReference>
<protein>
    <submittedName>
        <fullName evidence="3">Type III secretion system (T3SS) SseB-like protein</fullName>
    </submittedName>
</protein>
<keyword evidence="4" id="KW-1185">Reference proteome</keyword>
<feature type="domain" description="SseB protein N-terminal" evidence="1">
    <location>
        <begin position="12"/>
        <end position="127"/>
    </location>
</feature>
<evidence type="ECO:0000313" key="4">
    <source>
        <dbReference type="Proteomes" id="UP000232455"/>
    </source>
</evidence>
<feature type="domain" description="SseB protein C-terminal" evidence="2">
    <location>
        <begin position="143"/>
        <end position="251"/>
    </location>
</feature>
<organism evidence="3 4">
    <name type="scientific">Pseudomonas baetica</name>
    <dbReference type="NCBI Taxonomy" id="674054"/>
    <lineage>
        <taxon>Bacteria</taxon>
        <taxon>Pseudomonadati</taxon>
        <taxon>Pseudomonadota</taxon>
        <taxon>Gammaproteobacteria</taxon>
        <taxon>Pseudomonadales</taxon>
        <taxon>Pseudomonadaceae</taxon>
        <taxon>Pseudomonas</taxon>
    </lineage>
</organism>
<sequence>MDIMDTQQENALEKSLRLAADEPAHRPEFFRTLLSASVYVLGTTGTSDGVVNLEAGSKVSIAHWEKADGNPVIPFFSSLQTLQKSIDSEESYLELPARSLFEMTQGATLFLNPKSPYGKEFFPEEVRNLLSDQVGQKATTRTVEKETKVLLGQPAQYPTKMVQSLTQLLAKHPNVSRAFLAMMHDTSIDEKPHLIVGIEVDGDFERVMREAGNVAGDTAAPGEPVDLYRVTASESGLSDYFLRETAPFYERKPVSKWRSFFGFGKA</sequence>
<evidence type="ECO:0000259" key="1">
    <source>
        <dbReference type="Pfam" id="PF07179"/>
    </source>
</evidence>
<reference evidence="3 4" key="1">
    <citation type="submission" date="2017-11" db="EMBL/GenBank/DDBJ databases">
        <title>Genome sequencing of a diverse group of Pseudomonas species.</title>
        <authorList>
            <person name="Loper J."/>
        </authorList>
    </citation>
    <scope>NUCLEOTIDE SEQUENCE [LARGE SCALE GENOMIC DNA]</scope>
    <source>
        <strain evidence="3 4">LMG 25716</strain>
    </source>
</reference>
<gene>
    <name evidence="3" type="ORF">ATI02_5573</name>
</gene>
<dbReference type="NCBIfam" id="NF008624">
    <property type="entry name" value="PRK11611.1"/>
    <property type="match status" value="1"/>
</dbReference>
<accession>A0ABX4Q6Z8</accession>